<dbReference type="PANTHER" id="PTHR43744">
    <property type="entry name" value="ABC TRANSPORTER PERMEASE PROTEIN MG189-RELATED-RELATED"/>
    <property type="match status" value="1"/>
</dbReference>
<feature type="transmembrane region" description="Helical" evidence="7">
    <location>
        <begin position="235"/>
        <end position="253"/>
    </location>
</feature>
<keyword evidence="6 7" id="KW-0472">Membrane</keyword>
<evidence type="ECO:0000313" key="10">
    <source>
        <dbReference type="Proteomes" id="UP001197875"/>
    </source>
</evidence>
<dbReference type="AlphaFoldDB" id="A0AAE3DV58"/>
<dbReference type="PROSITE" id="PS50928">
    <property type="entry name" value="ABC_TM1"/>
    <property type="match status" value="1"/>
</dbReference>
<dbReference type="GO" id="GO:0055085">
    <property type="term" value="P:transmembrane transport"/>
    <property type="evidence" value="ECO:0007669"/>
    <property type="project" value="InterPro"/>
</dbReference>
<keyword evidence="4 7" id="KW-0812">Transmembrane</keyword>
<dbReference type="CDD" id="cd06261">
    <property type="entry name" value="TM_PBP2"/>
    <property type="match status" value="1"/>
</dbReference>
<reference evidence="9 10" key="1">
    <citation type="submission" date="2021-10" db="EMBL/GenBank/DDBJ databases">
        <title>Anaerobic single-cell dispensing facilitates the cultivation of human gut bacteria.</title>
        <authorList>
            <person name="Afrizal A."/>
        </authorList>
    </citation>
    <scope>NUCLEOTIDE SEQUENCE [LARGE SCALE GENOMIC DNA]</scope>
    <source>
        <strain evidence="9 10">CLA-AA-H277</strain>
    </source>
</reference>
<proteinExistence type="inferred from homology"/>
<evidence type="ECO:0000259" key="8">
    <source>
        <dbReference type="PROSITE" id="PS50928"/>
    </source>
</evidence>
<evidence type="ECO:0000256" key="6">
    <source>
        <dbReference type="ARBA" id="ARBA00023136"/>
    </source>
</evidence>
<evidence type="ECO:0000256" key="4">
    <source>
        <dbReference type="ARBA" id="ARBA00022692"/>
    </source>
</evidence>
<protein>
    <submittedName>
        <fullName evidence="9">Carbohydrate ABC transporter permease</fullName>
    </submittedName>
</protein>
<comment type="caution">
    <text evidence="9">The sequence shown here is derived from an EMBL/GenBank/DDBJ whole genome shotgun (WGS) entry which is preliminary data.</text>
</comment>
<organism evidence="9 10">
    <name type="scientific">Fusicatenibacter faecihominis</name>
    <dbReference type="NCBI Taxonomy" id="2881276"/>
    <lineage>
        <taxon>Bacteria</taxon>
        <taxon>Bacillati</taxon>
        <taxon>Bacillota</taxon>
        <taxon>Clostridia</taxon>
        <taxon>Lachnospirales</taxon>
        <taxon>Lachnospiraceae</taxon>
        <taxon>Fusicatenibacter</taxon>
    </lineage>
</organism>
<evidence type="ECO:0000256" key="2">
    <source>
        <dbReference type="ARBA" id="ARBA00022448"/>
    </source>
</evidence>
<feature type="domain" description="ABC transmembrane type-1" evidence="8">
    <location>
        <begin position="62"/>
        <end position="253"/>
    </location>
</feature>
<dbReference type="EMBL" id="JAJEPR010000037">
    <property type="protein sequence ID" value="MCC2191073.1"/>
    <property type="molecule type" value="Genomic_DNA"/>
</dbReference>
<dbReference type="InterPro" id="IPR000515">
    <property type="entry name" value="MetI-like"/>
</dbReference>
<dbReference type="GO" id="GO:0005886">
    <property type="term" value="C:plasma membrane"/>
    <property type="evidence" value="ECO:0007669"/>
    <property type="project" value="UniProtKB-SubCell"/>
</dbReference>
<name>A0AAE3DV58_9FIRM</name>
<evidence type="ECO:0000256" key="7">
    <source>
        <dbReference type="RuleBase" id="RU363032"/>
    </source>
</evidence>
<dbReference type="Gene3D" id="1.10.3720.10">
    <property type="entry name" value="MetI-like"/>
    <property type="match status" value="1"/>
</dbReference>
<comment type="subcellular location">
    <subcellularLocation>
        <location evidence="1 7">Cell membrane</location>
        <topology evidence="1 7">Multi-pass membrane protein</topology>
    </subcellularLocation>
</comment>
<comment type="similarity">
    <text evidence="7">Belongs to the binding-protein-dependent transport system permease family.</text>
</comment>
<dbReference type="PANTHER" id="PTHR43744:SF8">
    <property type="entry name" value="SN-GLYCEROL-3-PHOSPHATE TRANSPORT SYSTEM PERMEASE PROTEIN UGPE"/>
    <property type="match status" value="1"/>
</dbReference>
<evidence type="ECO:0000256" key="3">
    <source>
        <dbReference type="ARBA" id="ARBA00022475"/>
    </source>
</evidence>
<feature type="transmembrane region" description="Helical" evidence="7">
    <location>
        <begin position="12"/>
        <end position="35"/>
    </location>
</feature>
<dbReference type="Proteomes" id="UP001197875">
    <property type="component" value="Unassembled WGS sequence"/>
</dbReference>
<keyword evidence="2 7" id="KW-0813">Transport</keyword>
<feature type="transmembrane region" description="Helical" evidence="7">
    <location>
        <begin position="174"/>
        <end position="196"/>
    </location>
</feature>
<keyword evidence="10" id="KW-1185">Reference proteome</keyword>
<evidence type="ECO:0000313" key="9">
    <source>
        <dbReference type="EMBL" id="MCC2191073.1"/>
    </source>
</evidence>
<feature type="transmembrane region" description="Helical" evidence="7">
    <location>
        <begin position="97"/>
        <end position="118"/>
    </location>
</feature>
<evidence type="ECO:0000256" key="1">
    <source>
        <dbReference type="ARBA" id="ARBA00004651"/>
    </source>
</evidence>
<evidence type="ECO:0000256" key="5">
    <source>
        <dbReference type="ARBA" id="ARBA00022989"/>
    </source>
</evidence>
<keyword evidence="5 7" id="KW-1133">Transmembrane helix</keyword>
<dbReference type="Pfam" id="PF00528">
    <property type="entry name" value="BPD_transp_1"/>
    <property type="match status" value="1"/>
</dbReference>
<feature type="transmembrane region" description="Helical" evidence="7">
    <location>
        <begin position="130"/>
        <end position="153"/>
    </location>
</feature>
<dbReference type="InterPro" id="IPR035906">
    <property type="entry name" value="MetI-like_sf"/>
</dbReference>
<dbReference type="SUPFAM" id="SSF161098">
    <property type="entry name" value="MetI-like"/>
    <property type="match status" value="1"/>
</dbReference>
<dbReference type="RefSeq" id="WP_227616046.1">
    <property type="nucleotide sequence ID" value="NZ_JAJEPR010000037.1"/>
</dbReference>
<keyword evidence="3" id="KW-1003">Cell membrane</keyword>
<feature type="transmembrane region" description="Helical" evidence="7">
    <location>
        <begin position="57"/>
        <end position="85"/>
    </location>
</feature>
<sequence>MKKISSVKIIGNLFLVFCCILAVGPITLGILRSLFKDSMFTEFNHFSSYLTVITSDVILPAFLNTIFITLISVPLNIAIVALAAYGFSKFQFKGKNFFYLLLLSALMLPSATVMYPSFTIIRDLKLLNTVWGIILIEVAYGTTFNLLMLKNYFDGIPNELLEAAEIDGAGTLRILCSILLPVSKPAMFVIILWSFLGSWNDYLWPLLLFLDSSKKTVTLLPKYFTNTYVQQYDNIFAALFIIMIPIVILYCCLQKYFQQGVISGAVKA</sequence>
<gene>
    <name evidence="9" type="ORF">LKD71_14945</name>
</gene>
<accession>A0AAE3DV58</accession>